<name>A0AAD7CW83_MYCRO</name>
<feature type="compositionally biased region" description="Polar residues" evidence="1">
    <location>
        <begin position="1"/>
        <end position="11"/>
    </location>
</feature>
<evidence type="ECO:0000256" key="1">
    <source>
        <dbReference type="SAM" id="MobiDB-lite"/>
    </source>
</evidence>
<reference evidence="2" key="1">
    <citation type="submission" date="2023-03" db="EMBL/GenBank/DDBJ databases">
        <title>Massive genome expansion in bonnet fungi (Mycena s.s.) driven by repeated elements and novel gene families across ecological guilds.</title>
        <authorList>
            <consortium name="Lawrence Berkeley National Laboratory"/>
            <person name="Harder C.B."/>
            <person name="Miyauchi S."/>
            <person name="Viragh M."/>
            <person name="Kuo A."/>
            <person name="Thoen E."/>
            <person name="Andreopoulos B."/>
            <person name="Lu D."/>
            <person name="Skrede I."/>
            <person name="Drula E."/>
            <person name="Henrissat B."/>
            <person name="Morin E."/>
            <person name="Kohler A."/>
            <person name="Barry K."/>
            <person name="LaButti K."/>
            <person name="Morin E."/>
            <person name="Salamov A."/>
            <person name="Lipzen A."/>
            <person name="Mereny Z."/>
            <person name="Hegedus B."/>
            <person name="Baldrian P."/>
            <person name="Stursova M."/>
            <person name="Weitz H."/>
            <person name="Taylor A."/>
            <person name="Grigoriev I.V."/>
            <person name="Nagy L.G."/>
            <person name="Martin F."/>
            <person name="Kauserud H."/>
        </authorList>
    </citation>
    <scope>NUCLEOTIDE SEQUENCE</scope>
    <source>
        <strain evidence="2">CBHHK067</strain>
    </source>
</reference>
<proteinExistence type="predicted"/>
<evidence type="ECO:0000313" key="3">
    <source>
        <dbReference type="Proteomes" id="UP001221757"/>
    </source>
</evidence>
<protein>
    <recommendedName>
        <fullName evidence="4">HTH CENPB-type domain-containing protein</fullName>
    </recommendedName>
</protein>
<keyword evidence="3" id="KW-1185">Reference proteome</keyword>
<dbReference type="EMBL" id="JARKIE010000210">
    <property type="protein sequence ID" value="KAJ7666340.1"/>
    <property type="molecule type" value="Genomic_DNA"/>
</dbReference>
<organism evidence="2 3">
    <name type="scientific">Mycena rosella</name>
    <name type="common">Pink bonnet</name>
    <name type="synonym">Agaricus rosellus</name>
    <dbReference type="NCBI Taxonomy" id="1033263"/>
    <lineage>
        <taxon>Eukaryota</taxon>
        <taxon>Fungi</taxon>
        <taxon>Dikarya</taxon>
        <taxon>Basidiomycota</taxon>
        <taxon>Agaricomycotina</taxon>
        <taxon>Agaricomycetes</taxon>
        <taxon>Agaricomycetidae</taxon>
        <taxon>Agaricales</taxon>
        <taxon>Marasmiineae</taxon>
        <taxon>Mycenaceae</taxon>
        <taxon>Mycena</taxon>
    </lineage>
</organism>
<feature type="compositionally biased region" description="Basic and acidic residues" evidence="1">
    <location>
        <begin position="13"/>
        <end position="22"/>
    </location>
</feature>
<evidence type="ECO:0000313" key="2">
    <source>
        <dbReference type="EMBL" id="KAJ7666340.1"/>
    </source>
</evidence>
<evidence type="ECO:0008006" key="4">
    <source>
        <dbReference type="Google" id="ProtNLM"/>
    </source>
</evidence>
<comment type="caution">
    <text evidence="2">The sequence shown here is derived from an EMBL/GenBank/DDBJ whole genome shotgun (WGS) entry which is preliminary data.</text>
</comment>
<feature type="compositionally biased region" description="Polar residues" evidence="1">
    <location>
        <begin position="23"/>
        <end position="36"/>
    </location>
</feature>
<dbReference type="AlphaFoldDB" id="A0AAD7CW83"/>
<accession>A0AAD7CW83</accession>
<sequence length="167" mass="18582">MTCPLGSNGQKKATKEKDRESRITNTDNLVESSQPSYAEAGQKLSCAKSTLWHRTHGRKSRHKANVHNQLLTPAEEDELAEWLKELDHWGLHSTRPDLVQIPGIFSNFRGTSSVSLKELPHQKRGTKLGPHIQQVGAVQSPQKPESHALDNNLGLDFNDFSVPCGQD</sequence>
<gene>
    <name evidence="2" type="ORF">B0H17DRAFT_1143121</name>
</gene>
<feature type="region of interest" description="Disordered" evidence="1">
    <location>
        <begin position="1"/>
        <end position="40"/>
    </location>
</feature>
<dbReference type="Proteomes" id="UP001221757">
    <property type="component" value="Unassembled WGS sequence"/>
</dbReference>